<dbReference type="Pfam" id="PF12685">
    <property type="entry name" value="SpoIIIAH"/>
    <property type="match status" value="1"/>
</dbReference>
<dbReference type="InterPro" id="IPR024232">
    <property type="entry name" value="SpoIIIAH"/>
</dbReference>
<protein>
    <submittedName>
        <fullName evidence="3">Stage III sporulation protein AH</fullName>
    </submittedName>
</protein>
<gene>
    <name evidence="3" type="ORF">J8TS2_00650</name>
</gene>
<keyword evidence="2" id="KW-0472">Membrane</keyword>
<comment type="caution">
    <text evidence="3">The sequence shown here is derived from an EMBL/GenBank/DDBJ whole genome shotgun (WGS) entry which is preliminary data.</text>
</comment>
<organism evidence="3 4">
    <name type="scientific">Lederbergia ruris</name>
    <dbReference type="NCBI Taxonomy" id="217495"/>
    <lineage>
        <taxon>Bacteria</taxon>
        <taxon>Bacillati</taxon>
        <taxon>Bacillota</taxon>
        <taxon>Bacilli</taxon>
        <taxon>Bacillales</taxon>
        <taxon>Bacillaceae</taxon>
        <taxon>Lederbergia</taxon>
    </lineage>
</organism>
<dbReference type="Proteomes" id="UP000679950">
    <property type="component" value="Unassembled WGS sequence"/>
</dbReference>
<keyword evidence="2" id="KW-1133">Transmembrane helix</keyword>
<accession>A0ABQ4KCP4</accession>
<feature type="transmembrane region" description="Helical" evidence="2">
    <location>
        <begin position="7"/>
        <end position="26"/>
    </location>
</feature>
<feature type="region of interest" description="Disordered" evidence="1">
    <location>
        <begin position="33"/>
        <end position="52"/>
    </location>
</feature>
<evidence type="ECO:0000313" key="4">
    <source>
        <dbReference type="Proteomes" id="UP000679950"/>
    </source>
</evidence>
<proteinExistence type="predicted"/>
<evidence type="ECO:0000256" key="2">
    <source>
        <dbReference type="SAM" id="Phobius"/>
    </source>
</evidence>
<name>A0ABQ4KCP4_9BACI</name>
<reference evidence="3 4" key="1">
    <citation type="submission" date="2021-03" db="EMBL/GenBank/DDBJ databases">
        <title>Antimicrobial resistance genes in bacteria isolated from Japanese honey, and their potential for conferring macrolide and lincosamide resistance in the American foulbrood pathogen Paenibacillus larvae.</title>
        <authorList>
            <person name="Okamoto M."/>
            <person name="Kumagai M."/>
            <person name="Kanamori H."/>
            <person name="Takamatsu D."/>
        </authorList>
    </citation>
    <scope>NUCLEOTIDE SEQUENCE [LARGE SCALE GENOMIC DNA]</scope>
    <source>
        <strain evidence="3 4">J8TS2</strain>
    </source>
</reference>
<evidence type="ECO:0000313" key="3">
    <source>
        <dbReference type="EMBL" id="GIN55746.1"/>
    </source>
</evidence>
<dbReference type="EMBL" id="BORB01000001">
    <property type="protein sequence ID" value="GIN55746.1"/>
    <property type="molecule type" value="Genomic_DNA"/>
</dbReference>
<evidence type="ECO:0000256" key="1">
    <source>
        <dbReference type="SAM" id="MobiDB-lite"/>
    </source>
</evidence>
<dbReference type="RefSeq" id="WP_158322742.1">
    <property type="nucleotide sequence ID" value="NZ_BORB01000001.1"/>
</dbReference>
<keyword evidence="2" id="KW-0812">Transmembrane</keyword>
<dbReference type="InterPro" id="IPR038503">
    <property type="entry name" value="SpoIIIAH_sf"/>
</dbReference>
<keyword evidence="4" id="KW-1185">Reference proteome</keyword>
<sequence>MLLKKQTVWLLTMLSLVVVLSVYYVLQDPPSNDLAANGKKDAENTSDQMSGKDLEIMTQAAGDDVYEAIRMDLQDKRSEQKLGLQSQLGEKELTADEKNKLYDEMEKIDELAAKEQIIETSIKGLGYSDALVKIEDQTVNILVKAEEHSKKDAVSILKVVRDEISTNYVPKIEFDTK</sequence>
<dbReference type="Gene3D" id="1.10.287.4300">
    <property type="entry name" value="Stage III sporulation protein AH-like"/>
    <property type="match status" value="1"/>
</dbReference>